<evidence type="ECO:0000259" key="10">
    <source>
        <dbReference type="Pfam" id="PF25917"/>
    </source>
</evidence>
<dbReference type="RefSeq" id="WP_060859013.1">
    <property type="nucleotide sequence ID" value="NZ_FCOC02000037.1"/>
</dbReference>
<keyword evidence="7 9" id="KW-1133">Transmembrane helix</keyword>
<comment type="similarity">
    <text evidence="2 9">Belongs to the membrane fusion protein (MFP) (TC 8.A.1) family.</text>
</comment>
<evidence type="ECO:0000256" key="5">
    <source>
        <dbReference type="ARBA" id="ARBA00022519"/>
    </source>
</evidence>
<dbReference type="GO" id="GO:0005886">
    <property type="term" value="C:plasma membrane"/>
    <property type="evidence" value="ECO:0007669"/>
    <property type="project" value="UniProtKB-SubCell"/>
</dbReference>
<evidence type="ECO:0000313" key="13">
    <source>
        <dbReference type="Proteomes" id="UP000054893"/>
    </source>
</evidence>
<evidence type="ECO:0000259" key="11">
    <source>
        <dbReference type="Pfam" id="PF26002"/>
    </source>
</evidence>
<organism evidence="12 13">
    <name type="scientific">Caballeronia sordidicola</name>
    <name type="common">Burkholderia sordidicola</name>
    <dbReference type="NCBI Taxonomy" id="196367"/>
    <lineage>
        <taxon>Bacteria</taxon>
        <taxon>Pseudomonadati</taxon>
        <taxon>Pseudomonadota</taxon>
        <taxon>Betaproteobacteria</taxon>
        <taxon>Burkholderiales</taxon>
        <taxon>Burkholderiaceae</taxon>
        <taxon>Caballeronia</taxon>
    </lineage>
</organism>
<dbReference type="InterPro" id="IPR058982">
    <property type="entry name" value="Beta-barrel_AprE"/>
</dbReference>
<dbReference type="Pfam" id="PF26002">
    <property type="entry name" value="Beta-barrel_AprE"/>
    <property type="match status" value="1"/>
</dbReference>
<dbReference type="PRINTS" id="PR01490">
    <property type="entry name" value="RTXTOXIND"/>
</dbReference>
<evidence type="ECO:0000256" key="9">
    <source>
        <dbReference type="RuleBase" id="RU365093"/>
    </source>
</evidence>
<name>A0A158IEQ2_CABSO</name>
<accession>A0A158IEQ2</accession>
<evidence type="ECO:0000313" key="12">
    <source>
        <dbReference type="EMBL" id="SAL55055.1"/>
    </source>
</evidence>
<dbReference type="InterPro" id="IPR010129">
    <property type="entry name" value="T1SS_HlyD"/>
</dbReference>
<keyword evidence="4 9" id="KW-1003">Cell membrane</keyword>
<dbReference type="NCBIfam" id="TIGR01843">
    <property type="entry name" value="type_I_hlyD"/>
    <property type="match status" value="1"/>
</dbReference>
<comment type="subcellular location">
    <subcellularLocation>
        <location evidence="1 9">Cell inner membrane</location>
        <topology evidence="1 9">Single-pass membrane protein</topology>
    </subcellularLocation>
</comment>
<evidence type="ECO:0000256" key="2">
    <source>
        <dbReference type="ARBA" id="ARBA00009477"/>
    </source>
</evidence>
<dbReference type="SUPFAM" id="SSF111369">
    <property type="entry name" value="HlyD-like secretion proteins"/>
    <property type="match status" value="1"/>
</dbReference>
<dbReference type="AlphaFoldDB" id="A0A158IEQ2"/>
<keyword evidence="6 9" id="KW-0812">Transmembrane</keyword>
<protein>
    <recommendedName>
        <fullName evidence="9">Membrane fusion protein (MFP) family protein</fullName>
    </recommendedName>
</protein>
<keyword evidence="5 9" id="KW-0997">Cell inner membrane</keyword>
<dbReference type="Proteomes" id="UP000054893">
    <property type="component" value="Unassembled WGS sequence"/>
</dbReference>
<feature type="domain" description="Multidrug resistance protein MdtA-like barrel-sandwich hybrid" evidence="10">
    <location>
        <begin position="97"/>
        <end position="301"/>
    </location>
</feature>
<evidence type="ECO:0000256" key="6">
    <source>
        <dbReference type="ARBA" id="ARBA00022692"/>
    </source>
</evidence>
<keyword evidence="8 9" id="KW-0472">Membrane</keyword>
<gene>
    <name evidence="12" type="ORF">AWB64_06066</name>
</gene>
<dbReference type="InterPro" id="IPR006144">
    <property type="entry name" value="Secretion_HlyD_CS"/>
</dbReference>
<evidence type="ECO:0000256" key="1">
    <source>
        <dbReference type="ARBA" id="ARBA00004377"/>
    </source>
</evidence>
<feature type="domain" description="AprE-like beta-barrel" evidence="11">
    <location>
        <begin position="308"/>
        <end position="403"/>
    </location>
</feature>
<dbReference type="InterPro" id="IPR058625">
    <property type="entry name" value="MdtA-like_BSH"/>
</dbReference>
<sequence>MKLSTKLIRAFRSLTPAGRRKNADAGVHPAHLAYLNDLRESLLAQSIPGTLAVLYLVAAVIVGGLVWAKFAHVEEVTQGQGKVIPVSREQIIQSLEGGILADMNVKEGDVVEKGQLLLNIDPKRADSSYAEGQAKLIGLEAKVARLRAEANHTALVFPADVLQDKGIVLSETQTYQARRRALEDTVASLQKSYGLAMNEINMTEPLAARGLISVTEILRMKRSANDLQSQIVDRRNKYQSDANDELSRLELELSQTKENLVGRADVLQRTTLVAPVKGTIKDIKVTTIGGVIQPGAQIMSIVPYADQLMVEAHIKPQDVAFIHPGLPAMVKISAYDFGIYGGLKGRVVDVSPDTLTDEKAAPGKPDAVYYRVRVLTEKSELTAAGKHLPIIPGMTGNVEIRTGEKTVLSYLLKPIFKSREAFRER</sequence>
<keyword evidence="3 9" id="KW-0813">Transport</keyword>
<dbReference type="EMBL" id="FCOC02000037">
    <property type="protein sequence ID" value="SAL55055.1"/>
    <property type="molecule type" value="Genomic_DNA"/>
</dbReference>
<dbReference type="Gene3D" id="2.40.50.100">
    <property type="match status" value="1"/>
</dbReference>
<dbReference type="PANTHER" id="PTHR30386">
    <property type="entry name" value="MEMBRANE FUSION SUBUNIT OF EMRAB-TOLC MULTIDRUG EFFLUX PUMP"/>
    <property type="match status" value="1"/>
</dbReference>
<dbReference type="Pfam" id="PF25917">
    <property type="entry name" value="BSH_RND"/>
    <property type="match status" value="1"/>
</dbReference>
<evidence type="ECO:0000256" key="4">
    <source>
        <dbReference type="ARBA" id="ARBA00022475"/>
    </source>
</evidence>
<dbReference type="Gene3D" id="2.40.30.170">
    <property type="match status" value="1"/>
</dbReference>
<dbReference type="InterPro" id="IPR050739">
    <property type="entry name" value="MFP"/>
</dbReference>
<dbReference type="PROSITE" id="PS00543">
    <property type="entry name" value="HLYD_FAMILY"/>
    <property type="match status" value="1"/>
</dbReference>
<evidence type="ECO:0000256" key="8">
    <source>
        <dbReference type="ARBA" id="ARBA00023136"/>
    </source>
</evidence>
<proteinExistence type="inferred from homology"/>
<reference evidence="12 13" key="1">
    <citation type="submission" date="2016-01" db="EMBL/GenBank/DDBJ databases">
        <authorList>
            <person name="Oliw E.H."/>
        </authorList>
    </citation>
    <scope>NUCLEOTIDE SEQUENCE [LARGE SCALE GENOMIC DNA]</scope>
    <source>
        <strain evidence="12">LMG 22029</strain>
    </source>
</reference>
<evidence type="ECO:0000256" key="3">
    <source>
        <dbReference type="ARBA" id="ARBA00022448"/>
    </source>
</evidence>
<dbReference type="PANTHER" id="PTHR30386:SF26">
    <property type="entry name" value="TRANSPORT PROTEIN COMB"/>
    <property type="match status" value="1"/>
</dbReference>
<evidence type="ECO:0000256" key="7">
    <source>
        <dbReference type="ARBA" id="ARBA00022989"/>
    </source>
</evidence>
<dbReference type="OrthoDB" id="9775513at2"/>
<feature type="transmembrane region" description="Helical" evidence="9">
    <location>
        <begin position="49"/>
        <end position="68"/>
    </location>
</feature>
<dbReference type="Gene3D" id="1.10.287.470">
    <property type="entry name" value="Helix hairpin bin"/>
    <property type="match status" value="1"/>
</dbReference>
<dbReference type="GO" id="GO:0009306">
    <property type="term" value="P:protein secretion"/>
    <property type="evidence" value="ECO:0007669"/>
    <property type="project" value="InterPro"/>
</dbReference>